<dbReference type="KEGG" id="vg:62611717"/>
<accession>A0A291LAV5</accession>
<protein>
    <submittedName>
        <fullName evidence="1">Uncharacterized protein</fullName>
    </submittedName>
</protein>
<dbReference type="RefSeq" id="YP_009984373.1">
    <property type="nucleotide sequence ID" value="NC_052652.1"/>
</dbReference>
<name>A0A291LAV5_9CAUD</name>
<organism evidence="1 2">
    <name type="scientific">Escherichia phage vB_EcoM_PHB05</name>
    <dbReference type="NCBI Taxonomy" id="2041347"/>
    <lineage>
        <taxon>Viruses</taxon>
        <taxon>Duplodnaviria</taxon>
        <taxon>Heunggongvirae</taxon>
        <taxon>Uroviricota</taxon>
        <taxon>Caudoviricetes</taxon>
        <taxon>Stephanstirmvirinae</taxon>
        <taxon>Justusliebigvirus</taxon>
        <taxon>Justusliebigvirus PHB05</taxon>
    </lineage>
</organism>
<dbReference type="EMBL" id="MF805809">
    <property type="protein sequence ID" value="ATI15747.1"/>
    <property type="molecule type" value="Genomic_DNA"/>
</dbReference>
<dbReference type="GeneID" id="62611717"/>
<dbReference type="Proteomes" id="UP000230824">
    <property type="component" value="Segment"/>
</dbReference>
<reference evidence="1 2" key="1">
    <citation type="submission" date="2017-09" db="EMBL/GenBank/DDBJ databases">
        <title>Phage vB_EcoM_PHB05 against multidrug-resistant shiga toxin-producing Escherichia.</title>
        <authorList>
            <person name="Chen Y."/>
            <person name="Song J."/>
            <person name="Wu B."/>
        </authorList>
    </citation>
    <scope>NUCLEOTIDE SEQUENCE [LARGE SCALE GENOMIC DNA]</scope>
    <source>
        <strain evidence="1">Wastewater</strain>
    </source>
</reference>
<evidence type="ECO:0000313" key="1">
    <source>
        <dbReference type="EMBL" id="ATI15747.1"/>
    </source>
</evidence>
<sequence length="99" mass="11289">MTVTEKLRCIAKQSGEGLWFPIDEVIQDCYDQAKTGKYSKAFKPSVFGLDDYPTNEQAKKRQVDLIDLAMEALRERGLSKVYALNTKEGFVDSVIVDWH</sequence>
<proteinExistence type="predicted"/>
<keyword evidence="2" id="KW-1185">Reference proteome</keyword>
<evidence type="ECO:0000313" key="2">
    <source>
        <dbReference type="Proteomes" id="UP000230824"/>
    </source>
</evidence>